<feature type="chain" id="PRO_5043486397" evidence="10">
    <location>
        <begin position="24"/>
        <end position="267"/>
    </location>
</feature>
<evidence type="ECO:0000256" key="10">
    <source>
        <dbReference type="SAM" id="SignalP"/>
    </source>
</evidence>
<dbReference type="InterPro" id="IPR043504">
    <property type="entry name" value="Peptidase_S1_PA_chymotrypsin"/>
</dbReference>
<dbReference type="PROSITE" id="PS50240">
    <property type="entry name" value="TRYPSIN_DOM"/>
    <property type="match status" value="1"/>
</dbReference>
<keyword evidence="6 9" id="KW-0720">Serine protease</keyword>
<evidence type="ECO:0000256" key="4">
    <source>
        <dbReference type="ARBA" id="ARBA00022729"/>
    </source>
</evidence>
<dbReference type="PROSITE" id="PS00135">
    <property type="entry name" value="TRYPSIN_SER"/>
    <property type="match status" value="1"/>
</dbReference>
<dbReference type="GO" id="GO:0005615">
    <property type="term" value="C:extracellular space"/>
    <property type="evidence" value="ECO:0007669"/>
    <property type="project" value="TreeGrafter"/>
</dbReference>
<keyword evidence="8" id="KW-0325">Glycoprotein</keyword>
<evidence type="ECO:0000256" key="8">
    <source>
        <dbReference type="ARBA" id="ARBA00023180"/>
    </source>
</evidence>
<dbReference type="PRINTS" id="PR00722">
    <property type="entry name" value="CHYMOTRYPSIN"/>
</dbReference>
<keyword evidence="5 9" id="KW-0378">Hydrolase</keyword>
<dbReference type="InterPro" id="IPR009003">
    <property type="entry name" value="Peptidase_S1_PA"/>
</dbReference>
<dbReference type="GO" id="GO:0006508">
    <property type="term" value="P:proteolysis"/>
    <property type="evidence" value="ECO:0007669"/>
    <property type="project" value="UniProtKB-KW"/>
</dbReference>
<dbReference type="InterPro" id="IPR018114">
    <property type="entry name" value="TRYPSIN_HIS"/>
</dbReference>
<dbReference type="Pfam" id="PF00089">
    <property type="entry name" value="Trypsin"/>
    <property type="match status" value="1"/>
</dbReference>
<dbReference type="InterPro" id="IPR001254">
    <property type="entry name" value="Trypsin_dom"/>
</dbReference>
<evidence type="ECO:0000256" key="6">
    <source>
        <dbReference type="ARBA" id="ARBA00022825"/>
    </source>
</evidence>
<protein>
    <submittedName>
        <fullName evidence="12">Trypsin</fullName>
    </submittedName>
</protein>
<evidence type="ECO:0000256" key="3">
    <source>
        <dbReference type="ARBA" id="ARBA00022670"/>
    </source>
</evidence>
<dbReference type="PANTHER" id="PTHR24264:SF65">
    <property type="entry name" value="SRCR DOMAIN-CONTAINING PROTEIN"/>
    <property type="match status" value="1"/>
</dbReference>
<dbReference type="PANTHER" id="PTHR24264">
    <property type="entry name" value="TRYPSIN-RELATED"/>
    <property type="match status" value="1"/>
</dbReference>
<comment type="subcellular location">
    <subcellularLocation>
        <location evidence="1">Secreted</location>
    </subcellularLocation>
</comment>
<evidence type="ECO:0000313" key="12">
    <source>
        <dbReference type="EMBL" id="KAK9759200.1"/>
    </source>
</evidence>
<dbReference type="SMART" id="SM00020">
    <property type="entry name" value="Tryp_SPc"/>
    <property type="match status" value="1"/>
</dbReference>
<keyword evidence="13" id="KW-1185">Reference proteome</keyword>
<evidence type="ECO:0000256" key="7">
    <source>
        <dbReference type="ARBA" id="ARBA00023157"/>
    </source>
</evidence>
<keyword evidence="4 10" id="KW-0732">Signal</keyword>
<dbReference type="InterPro" id="IPR001314">
    <property type="entry name" value="Peptidase_S1A"/>
</dbReference>
<gene>
    <name evidence="12" type="ORF">QE152_g57</name>
</gene>
<evidence type="ECO:0000256" key="1">
    <source>
        <dbReference type="ARBA" id="ARBA00004613"/>
    </source>
</evidence>
<dbReference type="FunFam" id="2.40.10.10:FF:000005">
    <property type="entry name" value="Serine protease 37"/>
    <property type="match status" value="1"/>
</dbReference>
<dbReference type="AlphaFoldDB" id="A0AAW1NK70"/>
<dbReference type="Gene3D" id="2.40.10.10">
    <property type="entry name" value="Trypsin-like serine proteases"/>
    <property type="match status" value="3"/>
</dbReference>
<dbReference type="FunFam" id="2.40.10.10:FF:000054">
    <property type="entry name" value="Complement C1r subcomponent"/>
    <property type="match status" value="1"/>
</dbReference>
<dbReference type="EMBL" id="JASPKY010000001">
    <property type="protein sequence ID" value="KAK9759200.1"/>
    <property type="molecule type" value="Genomic_DNA"/>
</dbReference>
<name>A0AAW1NK70_POPJA</name>
<keyword evidence="7" id="KW-1015">Disulfide bond</keyword>
<proteinExistence type="predicted"/>
<comment type="caution">
    <text evidence="12">The sequence shown here is derived from an EMBL/GenBank/DDBJ whole genome shotgun (WGS) entry which is preliminary data.</text>
</comment>
<evidence type="ECO:0000256" key="5">
    <source>
        <dbReference type="ARBA" id="ARBA00022801"/>
    </source>
</evidence>
<dbReference type="Proteomes" id="UP001458880">
    <property type="component" value="Unassembled WGS sequence"/>
</dbReference>
<dbReference type="InterPro" id="IPR033116">
    <property type="entry name" value="TRYPSIN_SER"/>
</dbReference>
<evidence type="ECO:0000256" key="9">
    <source>
        <dbReference type="RuleBase" id="RU363034"/>
    </source>
</evidence>
<dbReference type="GO" id="GO:0004252">
    <property type="term" value="F:serine-type endopeptidase activity"/>
    <property type="evidence" value="ECO:0007669"/>
    <property type="project" value="InterPro"/>
</dbReference>
<dbReference type="SUPFAM" id="SSF50494">
    <property type="entry name" value="Trypsin-like serine proteases"/>
    <property type="match status" value="1"/>
</dbReference>
<accession>A0AAW1NK70</accession>
<keyword evidence="3 9" id="KW-0645">Protease</keyword>
<keyword evidence="2" id="KW-0964">Secreted</keyword>
<reference evidence="12 13" key="1">
    <citation type="journal article" date="2024" name="BMC Genomics">
        <title>De novo assembly and annotation of Popillia japonica's genome with initial clues to its potential as an invasive pest.</title>
        <authorList>
            <person name="Cucini C."/>
            <person name="Boschi S."/>
            <person name="Funari R."/>
            <person name="Cardaioli E."/>
            <person name="Iannotti N."/>
            <person name="Marturano G."/>
            <person name="Paoli F."/>
            <person name="Bruttini M."/>
            <person name="Carapelli A."/>
            <person name="Frati F."/>
            <person name="Nardi F."/>
        </authorList>
    </citation>
    <scope>NUCLEOTIDE SEQUENCE [LARGE SCALE GENOMIC DNA]</scope>
    <source>
        <strain evidence="12">DMR45628</strain>
    </source>
</reference>
<evidence type="ECO:0000256" key="2">
    <source>
        <dbReference type="ARBA" id="ARBA00022525"/>
    </source>
</evidence>
<dbReference type="InterPro" id="IPR050127">
    <property type="entry name" value="Serine_Proteases_S1"/>
</dbReference>
<evidence type="ECO:0000313" key="13">
    <source>
        <dbReference type="Proteomes" id="UP001458880"/>
    </source>
</evidence>
<sequence>MLVSKWFVIQILASLLRIVDINAADDPETRILGGYDVETYKYPWFVALKRMDIVHCGGTLISDNFVVTAAHCFNKFLKAVESGFMKVEDIFTPVLGAYNICQHEDTQREFKIKAIHIHEKYQKEKHFNDIALVELNEPATNFEKCDLPNKAISEDERPKEVFVAGFGDLEWTTIARSMLNKQQADGKALQNAFCAGYLSGSADTCRGDSGGPLFVVDSSGGSTLIGIISFGFQCGTPNTLGVYTDVSMFLDWLTSKIALSESKNKVE</sequence>
<evidence type="ECO:0000259" key="11">
    <source>
        <dbReference type="PROSITE" id="PS50240"/>
    </source>
</evidence>
<dbReference type="CDD" id="cd00190">
    <property type="entry name" value="Tryp_SPc"/>
    <property type="match status" value="1"/>
</dbReference>
<feature type="domain" description="Peptidase S1" evidence="11">
    <location>
        <begin position="31"/>
        <end position="258"/>
    </location>
</feature>
<feature type="signal peptide" evidence="10">
    <location>
        <begin position="1"/>
        <end position="23"/>
    </location>
</feature>
<dbReference type="PROSITE" id="PS00134">
    <property type="entry name" value="TRYPSIN_HIS"/>
    <property type="match status" value="1"/>
</dbReference>
<organism evidence="12 13">
    <name type="scientific">Popillia japonica</name>
    <name type="common">Japanese beetle</name>
    <dbReference type="NCBI Taxonomy" id="7064"/>
    <lineage>
        <taxon>Eukaryota</taxon>
        <taxon>Metazoa</taxon>
        <taxon>Ecdysozoa</taxon>
        <taxon>Arthropoda</taxon>
        <taxon>Hexapoda</taxon>
        <taxon>Insecta</taxon>
        <taxon>Pterygota</taxon>
        <taxon>Neoptera</taxon>
        <taxon>Endopterygota</taxon>
        <taxon>Coleoptera</taxon>
        <taxon>Polyphaga</taxon>
        <taxon>Scarabaeiformia</taxon>
        <taxon>Scarabaeidae</taxon>
        <taxon>Rutelinae</taxon>
        <taxon>Popillia</taxon>
    </lineage>
</organism>